<sequence>MPSVTLRSPDELADALPYFMGFHPSDSLVLVALQGDRGLFAGRVRLGIPEAEEDWEFIGRELPRCLVQEVERRTGGTPPDGVVAYLCREPGPGDSGRQVMEGLRPLADALLASCRDLGLRVLEALCLSGGRFWSYVCTGAGEACCPPDGRPMLMPGTSVMAASATFAGIQVRGTQQEMEARLTPPAGASAAAQEEAIDDAVAEALPRLLDEERRLGLAADTLVTIGDLVARLRENPPPAARARSADEWDDRLLTDAEAARVLVGLQDLQTRDRATLWMEGSQAAAALRLWRALARRCAGVYRPYGGAVRTLAGWAAWSLGDVTEARLSLEMALTVDPDCVLAEMLYQAAGSGMALERMREALRSGVAEYPALRLPARVWPPVDVPDGGTDAVQGELFALRDVGEGVGAGPAAEGERRAESAVDRSEPGEPAPGAAQPGEEAVGPVTDAASGSSPSAVSGRGTGAWAVGRPGPRGGRPTGRAGDDGRPKPRPAKAVPRQRRRSPGEAPEVGERGAGGEA</sequence>
<feature type="compositionally biased region" description="Basic and acidic residues" evidence="1">
    <location>
        <begin position="413"/>
        <end position="427"/>
    </location>
</feature>
<reference evidence="2 3" key="1">
    <citation type="submission" date="2016-10" db="EMBL/GenBank/DDBJ databases">
        <authorList>
            <person name="de Groot N.N."/>
        </authorList>
    </citation>
    <scope>NUCLEOTIDE SEQUENCE [LARGE SCALE GENOMIC DNA]</scope>
    <source>
        <strain evidence="2 3">CGMCC 4.5727</strain>
    </source>
</reference>
<feature type="compositionally biased region" description="Low complexity" evidence="1">
    <location>
        <begin position="431"/>
        <end position="459"/>
    </location>
</feature>
<evidence type="ECO:0008006" key="4">
    <source>
        <dbReference type="Google" id="ProtNLM"/>
    </source>
</evidence>
<dbReference type="Pfam" id="PF13830">
    <property type="entry name" value="DUF4192"/>
    <property type="match status" value="1"/>
</dbReference>
<evidence type="ECO:0000313" key="3">
    <source>
        <dbReference type="Proteomes" id="UP000199155"/>
    </source>
</evidence>
<dbReference type="Proteomes" id="UP000199155">
    <property type="component" value="Unassembled WGS sequence"/>
</dbReference>
<keyword evidence="3" id="KW-1185">Reference proteome</keyword>
<evidence type="ECO:0000313" key="2">
    <source>
        <dbReference type="EMBL" id="SDK32484.1"/>
    </source>
</evidence>
<feature type="region of interest" description="Disordered" evidence="1">
    <location>
        <begin position="406"/>
        <end position="518"/>
    </location>
</feature>
<evidence type="ECO:0000256" key="1">
    <source>
        <dbReference type="SAM" id="MobiDB-lite"/>
    </source>
</evidence>
<name>A0A1G9B033_9ACTN</name>
<accession>A0A1G9B033</accession>
<proteinExistence type="predicted"/>
<dbReference type="STRING" id="417292.SAMN05421806_106232"/>
<dbReference type="InterPro" id="IPR025447">
    <property type="entry name" value="DUF4192"/>
</dbReference>
<dbReference type="AlphaFoldDB" id="A0A1G9B033"/>
<feature type="compositionally biased region" description="Basic residues" evidence="1">
    <location>
        <begin position="488"/>
        <end position="501"/>
    </location>
</feature>
<organism evidence="2 3">
    <name type="scientific">Streptomyces indicus</name>
    <dbReference type="NCBI Taxonomy" id="417292"/>
    <lineage>
        <taxon>Bacteria</taxon>
        <taxon>Bacillati</taxon>
        <taxon>Actinomycetota</taxon>
        <taxon>Actinomycetes</taxon>
        <taxon>Kitasatosporales</taxon>
        <taxon>Streptomycetaceae</taxon>
        <taxon>Streptomyces</taxon>
    </lineage>
</organism>
<dbReference type="EMBL" id="FNFF01000006">
    <property type="protein sequence ID" value="SDK32484.1"/>
    <property type="molecule type" value="Genomic_DNA"/>
</dbReference>
<gene>
    <name evidence="2" type="ORF">SAMN05421806_106232</name>
</gene>
<protein>
    <recommendedName>
        <fullName evidence="4">DUF4192 domain-containing protein</fullName>
    </recommendedName>
</protein>